<keyword evidence="3" id="KW-1185">Reference proteome</keyword>
<evidence type="ECO:0000256" key="1">
    <source>
        <dbReference type="SAM" id="MobiDB-lite"/>
    </source>
</evidence>
<organism evidence="2 3">
    <name type="scientific">Dreissena polymorpha</name>
    <name type="common">Zebra mussel</name>
    <name type="synonym">Mytilus polymorpha</name>
    <dbReference type="NCBI Taxonomy" id="45954"/>
    <lineage>
        <taxon>Eukaryota</taxon>
        <taxon>Metazoa</taxon>
        <taxon>Spiralia</taxon>
        <taxon>Lophotrochozoa</taxon>
        <taxon>Mollusca</taxon>
        <taxon>Bivalvia</taxon>
        <taxon>Autobranchia</taxon>
        <taxon>Heteroconchia</taxon>
        <taxon>Euheterodonta</taxon>
        <taxon>Imparidentia</taxon>
        <taxon>Neoheterodontei</taxon>
        <taxon>Myida</taxon>
        <taxon>Dreissenoidea</taxon>
        <taxon>Dreissenidae</taxon>
        <taxon>Dreissena</taxon>
    </lineage>
</organism>
<reference evidence="2" key="2">
    <citation type="submission" date="2020-11" db="EMBL/GenBank/DDBJ databases">
        <authorList>
            <person name="McCartney M.A."/>
            <person name="Auch B."/>
            <person name="Kono T."/>
            <person name="Mallez S."/>
            <person name="Becker A."/>
            <person name="Gohl D.M."/>
            <person name="Silverstein K.A.T."/>
            <person name="Koren S."/>
            <person name="Bechman K.B."/>
            <person name="Herman A."/>
            <person name="Abrahante J.E."/>
            <person name="Garbe J."/>
        </authorList>
    </citation>
    <scope>NUCLEOTIDE SEQUENCE</scope>
    <source>
        <strain evidence="2">Duluth1</strain>
        <tissue evidence="2">Whole animal</tissue>
    </source>
</reference>
<comment type="caution">
    <text evidence="2">The sequence shown here is derived from an EMBL/GenBank/DDBJ whole genome shotgun (WGS) entry which is preliminary data.</text>
</comment>
<gene>
    <name evidence="2" type="ORF">DPMN_145041</name>
</gene>
<feature type="compositionally biased region" description="Basic and acidic residues" evidence="1">
    <location>
        <begin position="11"/>
        <end position="23"/>
    </location>
</feature>
<dbReference type="AlphaFoldDB" id="A0A9D4J0U8"/>
<evidence type="ECO:0000313" key="2">
    <source>
        <dbReference type="EMBL" id="KAH3791553.1"/>
    </source>
</evidence>
<proteinExistence type="predicted"/>
<name>A0A9D4J0U8_DREPO</name>
<dbReference type="EMBL" id="JAIWYP010000007">
    <property type="protein sequence ID" value="KAH3791553.1"/>
    <property type="molecule type" value="Genomic_DNA"/>
</dbReference>
<sequence length="291" mass="32722">MQFGISASHPAGKDADGQPRKDLWPPPEGSAPPPDESKSPLIKLLMDVSQSKDTLLEDHQLLTNRLILHRCSDNPAVDEIMAIEKYINGYACKGNQPTDAISDLFNDMVNTSDESIGANAKSICTKVLINSVKRDISSVEASYELSSLPLYRCSHTSKSVSLSGARVIEKDGQAISRNNALDKYLFREKDKNISFYEFLCEGGKVPVIPGYTLNASWPLEEEYCKIKLFLHWPNWRHISDIKGEDLTWFQKMSQFLCSDECPNFVKSDVERAKRKQQCPTNDDEIDDDLSL</sequence>
<dbReference type="Proteomes" id="UP000828390">
    <property type="component" value="Unassembled WGS sequence"/>
</dbReference>
<reference evidence="2" key="1">
    <citation type="journal article" date="2019" name="bioRxiv">
        <title>The Genome of the Zebra Mussel, Dreissena polymorpha: A Resource for Invasive Species Research.</title>
        <authorList>
            <person name="McCartney M.A."/>
            <person name="Auch B."/>
            <person name="Kono T."/>
            <person name="Mallez S."/>
            <person name="Zhang Y."/>
            <person name="Obille A."/>
            <person name="Becker A."/>
            <person name="Abrahante J.E."/>
            <person name="Garbe J."/>
            <person name="Badalamenti J.P."/>
            <person name="Herman A."/>
            <person name="Mangelson H."/>
            <person name="Liachko I."/>
            <person name="Sullivan S."/>
            <person name="Sone E.D."/>
            <person name="Koren S."/>
            <person name="Silverstein K.A.T."/>
            <person name="Beckman K.B."/>
            <person name="Gohl D.M."/>
        </authorList>
    </citation>
    <scope>NUCLEOTIDE SEQUENCE</scope>
    <source>
        <strain evidence="2">Duluth1</strain>
        <tissue evidence="2">Whole animal</tissue>
    </source>
</reference>
<accession>A0A9D4J0U8</accession>
<protein>
    <submittedName>
        <fullName evidence="2">Uncharacterized protein</fullName>
    </submittedName>
</protein>
<feature type="compositionally biased region" description="Pro residues" evidence="1">
    <location>
        <begin position="24"/>
        <end position="34"/>
    </location>
</feature>
<evidence type="ECO:0000313" key="3">
    <source>
        <dbReference type="Proteomes" id="UP000828390"/>
    </source>
</evidence>
<feature type="region of interest" description="Disordered" evidence="1">
    <location>
        <begin position="1"/>
        <end position="39"/>
    </location>
</feature>